<proteinExistence type="inferred from homology"/>
<dbReference type="InterPro" id="IPR019826">
    <property type="entry name" value="Carboxylesterase_B_AS"/>
</dbReference>
<dbReference type="InterPro" id="IPR019819">
    <property type="entry name" value="Carboxylesterase_B_CS"/>
</dbReference>
<dbReference type="PANTHER" id="PTHR11559">
    <property type="entry name" value="CARBOXYLESTERASE"/>
    <property type="match status" value="1"/>
</dbReference>
<keyword evidence="6" id="KW-1185">Reference proteome</keyword>
<dbReference type="Proteomes" id="UP000265120">
    <property type="component" value="Chromosome 6"/>
</dbReference>
<dbReference type="GeneID" id="103380524"/>
<protein>
    <recommendedName>
        <fullName evidence="3">Carboxylic ester hydrolase</fullName>
        <ecNumber evidence="3">3.1.1.-</ecNumber>
    </recommendedName>
</protein>
<keyword evidence="3" id="KW-0732">Signal</keyword>
<feature type="chain" id="PRO_5017855780" description="Carboxylic ester hydrolase" evidence="3">
    <location>
        <begin position="22"/>
        <end position="560"/>
    </location>
</feature>
<dbReference type="Pfam" id="PF00135">
    <property type="entry name" value="COesterase"/>
    <property type="match status" value="1"/>
</dbReference>
<evidence type="ECO:0000256" key="1">
    <source>
        <dbReference type="ARBA" id="ARBA00005964"/>
    </source>
</evidence>
<dbReference type="InterPro" id="IPR029058">
    <property type="entry name" value="AB_hydrolase_fold"/>
</dbReference>
<dbReference type="Gene3D" id="3.40.50.1820">
    <property type="entry name" value="alpha/beta hydrolase"/>
    <property type="match status" value="1"/>
</dbReference>
<dbReference type="FunFam" id="3.40.50.1820:FF:000128">
    <property type="entry name" value="Carboxylic ester hydrolase"/>
    <property type="match status" value="1"/>
</dbReference>
<evidence type="ECO:0000313" key="5">
    <source>
        <dbReference type="Ensembl" id="ENSCSEP00000022390.1"/>
    </source>
</evidence>
<comment type="similarity">
    <text evidence="1 3">Belongs to the type-B carboxylesterase/lipase family.</text>
</comment>
<dbReference type="CDD" id="cd00312">
    <property type="entry name" value="Esterase_lipase"/>
    <property type="match status" value="1"/>
</dbReference>
<organism evidence="5 6">
    <name type="scientific">Cynoglossus semilaevis</name>
    <name type="common">Tongue sole</name>
    <dbReference type="NCBI Taxonomy" id="244447"/>
    <lineage>
        <taxon>Eukaryota</taxon>
        <taxon>Metazoa</taxon>
        <taxon>Chordata</taxon>
        <taxon>Craniata</taxon>
        <taxon>Vertebrata</taxon>
        <taxon>Euteleostomi</taxon>
        <taxon>Actinopterygii</taxon>
        <taxon>Neopterygii</taxon>
        <taxon>Teleostei</taxon>
        <taxon>Neoteleostei</taxon>
        <taxon>Acanthomorphata</taxon>
        <taxon>Carangaria</taxon>
        <taxon>Pleuronectiformes</taxon>
        <taxon>Pleuronectoidei</taxon>
        <taxon>Cynoglossidae</taxon>
        <taxon>Cynoglossinae</taxon>
        <taxon>Cynoglossus</taxon>
    </lineage>
</organism>
<dbReference type="PROSITE" id="PS00941">
    <property type="entry name" value="CARBOXYLESTERASE_B_2"/>
    <property type="match status" value="1"/>
</dbReference>
<dbReference type="FunCoup" id="A0A3P8WCM8">
    <property type="interactions" value="53"/>
</dbReference>
<dbReference type="GeneTree" id="ENSGT00940000155200"/>
<dbReference type="KEGG" id="csem:103380524"/>
<dbReference type="OrthoDB" id="3200163at2759"/>
<dbReference type="PROSITE" id="PS00122">
    <property type="entry name" value="CARBOXYLESTERASE_B_1"/>
    <property type="match status" value="1"/>
</dbReference>
<reference evidence="5 6" key="1">
    <citation type="journal article" date="2014" name="Nat. Genet.">
        <title>Whole-genome sequence of a flatfish provides insights into ZW sex chromosome evolution and adaptation to a benthic lifestyle.</title>
        <authorList>
            <person name="Chen S."/>
            <person name="Zhang G."/>
            <person name="Shao C."/>
            <person name="Huang Q."/>
            <person name="Liu G."/>
            <person name="Zhang P."/>
            <person name="Song W."/>
            <person name="An N."/>
            <person name="Chalopin D."/>
            <person name="Volff J.N."/>
            <person name="Hong Y."/>
            <person name="Li Q."/>
            <person name="Sha Z."/>
            <person name="Zhou H."/>
            <person name="Xie M."/>
            <person name="Yu Q."/>
            <person name="Liu Y."/>
            <person name="Xiang H."/>
            <person name="Wang N."/>
            <person name="Wu K."/>
            <person name="Yang C."/>
            <person name="Zhou Q."/>
            <person name="Liao X."/>
            <person name="Yang L."/>
            <person name="Hu Q."/>
            <person name="Zhang J."/>
            <person name="Meng L."/>
            <person name="Jin L."/>
            <person name="Tian Y."/>
            <person name="Lian J."/>
            <person name="Yang J."/>
            <person name="Miao G."/>
            <person name="Liu S."/>
            <person name="Liang Z."/>
            <person name="Yan F."/>
            <person name="Li Y."/>
            <person name="Sun B."/>
            <person name="Zhang H."/>
            <person name="Zhang J."/>
            <person name="Zhu Y."/>
            <person name="Du M."/>
            <person name="Zhao Y."/>
            <person name="Schartl M."/>
            <person name="Tang Q."/>
            <person name="Wang J."/>
        </authorList>
    </citation>
    <scope>NUCLEOTIDE SEQUENCE</scope>
</reference>
<keyword evidence="2 3" id="KW-0378">Hydrolase</keyword>
<feature type="domain" description="Carboxylesterase type B" evidence="4">
    <location>
        <begin position="26"/>
        <end position="540"/>
    </location>
</feature>
<reference evidence="5" key="3">
    <citation type="submission" date="2025-09" db="UniProtKB">
        <authorList>
            <consortium name="Ensembl"/>
        </authorList>
    </citation>
    <scope>IDENTIFICATION</scope>
</reference>
<evidence type="ECO:0000256" key="3">
    <source>
        <dbReference type="RuleBase" id="RU361235"/>
    </source>
</evidence>
<dbReference type="InterPro" id="IPR050309">
    <property type="entry name" value="Type-B_Carboxylest/Lipase"/>
</dbReference>
<evidence type="ECO:0000259" key="4">
    <source>
        <dbReference type="Pfam" id="PF00135"/>
    </source>
</evidence>
<dbReference type="STRING" id="244447.ENSCSEP00000022390"/>
<reference evidence="5" key="2">
    <citation type="submission" date="2025-08" db="UniProtKB">
        <authorList>
            <consortium name="Ensembl"/>
        </authorList>
    </citation>
    <scope>IDENTIFICATION</scope>
</reference>
<feature type="signal peptide" evidence="3">
    <location>
        <begin position="1"/>
        <end position="21"/>
    </location>
</feature>
<dbReference type="RefSeq" id="XP_008310760.1">
    <property type="nucleotide sequence ID" value="XM_008312538.3"/>
</dbReference>
<dbReference type="GO" id="GO:0016787">
    <property type="term" value="F:hydrolase activity"/>
    <property type="evidence" value="ECO:0007669"/>
    <property type="project" value="UniProtKB-KW"/>
</dbReference>
<dbReference type="EC" id="3.1.1.-" evidence="3"/>
<dbReference type="InterPro" id="IPR002018">
    <property type="entry name" value="CarbesteraseB"/>
</dbReference>
<dbReference type="SUPFAM" id="SSF53474">
    <property type="entry name" value="alpha/beta-Hydrolases"/>
    <property type="match status" value="1"/>
</dbReference>
<dbReference type="AlphaFoldDB" id="A0A3P8WCM8"/>
<evidence type="ECO:0000256" key="2">
    <source>
        <dbReference type="ARBA" id="ARBA00022801"/>
    </source>
</evidence>
<dbReference type="Ensembl" id="ENSCSET00000022675.1">
    <property type="protein sequence ID" value="ENSCSEP00000022390.1"/>
    <property type="gene ID" value="ENSCSEG00000014259.1"/>
</dbReference>
<dbReference type="InParanoid" id="A0A3P8WCM8"/>
<name>A0A3P8WCM8_CYNSE</name>
<accession>A0A3P8WCM8</accession>
<evidence type="ECO:0000313" key="6">
    <source>
        <dbReference type="Proteomes" id="UP000265120"/>
    </source>
</evidence>
<dbReference type="OMA" id="YSTWKWF"/>
<sequence length="560" mass="62182">MKLCAEPTFFLLVSALCLCAAADPEAPVVQTKLGDLRGQYFSVKGKEPGVHAYLGVPFAKPPVGPALRLSAPQPVEGWEGVRDATKQPHMCVQNTKVIKDLLEAFGGLEVEVPDISEDCLYLNIYTPANRAPDAKLPVMVWIHGGGFAMGSASIYDGSALAAYQNVVVVLIQYRLGPLGFLSTGDEHMPGNYGMMDQVEALKWVQEHIHNFGGDADLVTIFGESAGGVSVSLLLLSPMAEGLFHRAIAESGTAGIATLIGTNPLPVMQAVANASGCSLESTEKMAHCMKNVDMDVILPLLEDSSLLYTITVDGSFLKKAVDELLKNHEVHRVPFMTGVTDDEGGWLLPRFLSQANWTEGVDREIFFNILFLFYPDPKDAVIRDWIIEEYIGTGEDRVQNRNRYTELIGDVFFNVAAVKTANAHRDAGVPVYVYEYQHPPLMVRKKRPSFVRSDHGDEIFMVFGLCFTTAHVKIPEECVEEEKELCKTVMSYWANFARTGSPNGDDLAYWPKYGEEESYLEIRAKEQVVGHHLKKNHFVFWTQTLPQKIREHRTEMNHAEL</sequence>